<dbReference type="Pfam" id="PF13098">
    <property type="entry name" value="Thioredoxin_2"/>
    <property type="match status" value="1"/>
</dbReference>
<dbReference type="PROSITE" id="PS51257">
    <property type="entry name" value="PROKAR_LIPOPROTEIN"/>
    <property type="match status" value="1"/>
</dbReference>
<dbReference type="GO" id="GO:0042597">
    <property type="term" value="C:periplasmic space"/>
    <property type="evidence" value="ECO:0007669"/>
    <property type="project" value="UniProtKB-SubCell"/>
</dbReference>
<dbReference type="AlphaFoldDB" id="A0AA88Z7W1"/>
<evidence type="ECO:0000256" key="1">
    <source>
        <dbReference type="ARBA" id="ARBA00004418"/>
    </source>
</evidence>
<dbReference type="CDD" id="cd03020">
    <property type="entry name" value="DsbA_DsbC_DsbG"/>
    <property type="match status" value="1"/>
</dbReference>
<feature type="region of interest" description="Disordered" evidence="8">
    <location>
        <begin position="223"/>
        <end position="259"/>
    </location>
</feature>
<comment type="subcellular location">
    <subcellularLocation>
        <location evidence="1 7">Periplasm</location>
    </subcellularLocation>
</comment>
<dbReference type="InterPro" id="IPR012336">
    <property type="entry name" value="Thioredoxin-like_fold"/>
</dbReference>
<organism evidence="11 12">
    <name type="scientific">Burkholderia cepacia</name>
    <name type="common">Pseudomonas cepacia</name>
    <dbReference type="NCBI Taxonomy" id="292"/>
    <lineage>
        <taxon>Bacteria</taxon>
        <taxon>Pseudomonadati</taxon>
        <taxon>Pseudomonadota</taxon>
        <taxon>Betaproteobacteria</taxon>
        <taxon>Burkholderiales</taxon>
        <taxon>Burkholderiaceae</taxon>
        <taxon>Burkholderia</taxon>
        <taxon>Burkholderia cepacia complex</taxon>
    </lineage>
</organism>
<dbReference type="InterPro" id="IPR051470">
    <property type="entry name" value="Thiol:disulfide_interchange"/>
</dbReference>
<accession>A0AA88Z7W1</accession>
<evidence type="ECO:0000256" key="8">
    <source>
        <dbReference type="SAM" id="MobiDB-lite"/>
    </source>
</evidence>
<evidence type="ECO:0000256" key="4">
    <source>
        <dbReference type="ARBA" id="ARBA00022764"/>
    </source>
</evidence>
<feature type="domain" description="Thioredoxin-like fold" evidence="10">
    <location>
        <begin position="115"/>
        <end position="225"/>
    </location>
</feature>
<feature type="domain" description="Disulphide bond isomerase DsbC/G N-terminal" evidence="9">
    <location>
        <begin position="24"/>
        <end position="92"/>
    </location>
</feature>
<keyword evidence="11" id="KW-0413">Isomerase</keyword>
<evidence type="ECO:0000256" key="3">
    <source>
        <dbReference type="ARBA" id="ARBA00022729"/>
    </source>
</evidence>
<dbReference type="SUPFAM" id="SSF54423">
    <property type="entry name" value="DsbC/DsbG N-terminal domain-like"/>
    <property type="match status" value="1"/>
</dbReference>
<evidence type="ECO:0000313" key="12">
    <source>
        <dbReference type="Proteomes" id="UP000029575"/>
    </source>
</evidence>
<proteinExistence type="inferred from homology"/>
<feature type="signal peptide" evidence="7">
    <location>
        <begin position="1"/>
        <end position="25"/>
    </location>
</feature>
<dbReference type="PANTHER" id="PTHR35272:SF3">
    <property type="entry name" value="THIOL:DISULFIDE INTERCHANGE PROTEIN DSBC"/>
    <property type="match status" value="1"/>
</dbReference>
<gene>
    <name evidence="11" type="ORF">DM43_6252</name>
</gene>
<dbReference type="GO" id="GO:0016853">
    <property type="term" value="F:isomerase activity"/>
    <property type="evidence" value="ECO:0007669"/>
    <property type="project" value="UniProtKB-KW"/>
</dbReference>
<keyword evidence="6 7" id="KW-0676">Redox-active center</keyword>
<dbReference type="Gene3D" id="3.40.30.10">
    <property type="entry name" value="Glutaredoxin"/>
    <property type="match status" value="1"/>
</dbReference>
<name>A0AA88Z7W1_BURCE</name>
<dbReference type="InterPro" id="IPR009094">
    <property type="entry name" value="DiS-bond_isomerase_DsbC/G_N_sf"/>
</dbReference>
<reference evidence="11 12" key="1">
    <citation type="submission" date="2014-06" db="EMBL/GenBank/DDBJ databases">
        <authorList>
            <person name="Bishop-Lilly K.A."/>
            <person name="Broomall S.M."/>
            <person name="Chain P.S."/>
            <person name="Chertkov O."/>
            <person name="Coyne S.R."/>
            <person name="Daligault H.E."/>
            <person name="Davenport K.W."/>
            <person name="Erkkila T."/>
            <person name="Frey K.G."/>
            <person name="Gibbons H.S."/>
            <person name="Gu W."/>
            <person name="Jaissle J."/>
            <person name="Johnson S.L."/>
            <person name="Koroleva G.I."/>
            <person name="Ladner J.T."/>
            <person name="Lo C.-C."/>
            <person name="Minogue T.D."/>
            <person name="Munk C."/>
            <person name="Palacios G.F."/>
            <person name="Redden C.L."/>
            <person name="Rosenzweig C.N."/>
            <person name="Scholz M.B."/>
            <person name="Teshima H."/>
            <person name="Xu Y."/>
        </authorList>
    </citation>
    <scope>NUCLEOTIDE SEQUENCE [LARGE SCALE GENOMIC DNA]</scope>
    <source>
        <strain evidence="11 12">DWS 37UF10B-2</strain>
    </source>
</reference>
<evidence type="ECO:0000259" key="9">
    <source>
        <dbReference type="Pfam" id="PF10411"/>
    </source>
</evidence>
<evidence type="ECO:0000256" key="2">
    <source>
        <dbReference type="ARBA" id="ARBA00009813"/>
    </source>
</evidence>
<dbReference type="InterPro" id="IPR036249">
    <property type="entry name" value="Thioredoxin-like_sf"/>
</dbReference>
<dbReference type="SUPFAM" id="SSF52833">
    <property type="entry name" value="Thioredoxin-like"/>
    <property type="match status" value="1"/>
</dbReference>
<feature type="chain" id="PRO_5041515875" description="Thiol:disulfide interchange protein" evidence="7">
    <location>
        <begin position="26"/>
        <end position="259"/>
    </location>
</feature>
<evidence type="ECO:0000256" key="7">
    <source>
        <dbReference type="RuleBase" id="RU364038"/>
    </source>
</evidence>
<protein>
    <recommendedName>
        <fullName evidence="7">Thiol:disulfide interchange protein</fullName>
    </recommendedName>
</protein>
<evidence type="ECO:0000313" key="11">
    <source>
        <dbReference type="EMBL" id="KGC07875.1"/>
    </source>
</evidence>
<dbReference type="Proteomes" id="UP000029575">
    <property type="component" value="Unassembled WGS sequence"/>
</dbReference>
<evidence type="ECO:0000259" key="10">
    <source>
        <dbReference type="Pfam" id="PF13098"/>
    </source>
</evidence>
<dbReference type="EMBL" id="JPGD01000002">
    <property type="protein sequence ID" value="KGC07875.1"/>
    <property type="molecule type" value="Genomic_DNA"/>
</dbReference>
<keyword evidence="4 7" id="KW-0574">Periplasm</keyword>
<dbReference type="PANTHER" id="PTHR35272">
    <property type="entry name" value="THIOL:DISULFIDE INTERCHANGE PROTEIN DSBC-RELATED"/>
    <property type="match status" value="1"/>
</dbReference>
<comment type="similarity">
    <text evidence="2 7">Belongs to the thioredoxin family. DsbC subfamily.</text>
</comment>
<evidence type="ECO:0000256" key="6">
    <source>
        <dbReference type="ARBA" id="ARBA00023284"/>
    </source>
</evidence>
<dbReference type="InterPro" id="IPR033954">
    <property type="entry name" value="DiS-bond_Isoase_DsbC/G"/>
</dbReference>
<comment type="caution">
    <text evidence="11">The sequence shown here is derived from an EMBL/GenBank/DDBJ whole genome shotgun (WGS) entry which is preliminary data.</text>
</comment>
<evidence type="ECO:0000256" key="5">
    <source>
        <dbReference type="ARBA" id="ARBA00023157"/>
    </source>
</evidence>
<dbReference type="Gene3D" id="3.10.450.70">
    <property type="entry name" value="Disulphide bond isomerase, DsbC/G, N-terminal"/>
    <property type="match status" value="1"/>
</dbReference>
<keyword evidence="3 7" id="KW-0732">Signal</keyword>
<keyword evidence="5" id="KW-1015">Disulfide bond</keyword>
<dbReference type="InterPro" id="IPR018950">
    <property type="entry name" value="DiS-bond_isomerase_DsbC/G_N"/>
</dbReference>
<dbReference type="Pfam" id="PF10411">
    <property type="entry name" value="DsbC_N"/>
    <property type="match status" value="1"/>
</dbReference>
<comment type="function">
    <text evidence="7">Required for disulfide bond formation in some periplasmic proteins. Acts by transferring its disulfide bond to other proteins and is reduced in the process.</text>
</comment>
<sequence length="259" mass="27446">MKKTIRIASLALAVTMATLGCTAQADQTTDKLKATLQARLGNDAPIKSVSKSPVAGLYEVNLGSQIIYSDAAGDYVLLGDLVDARTHKNLTDARLSEINKIDFASLPFANAIKVVKGNGARKIAVFSDPNCPYCKKLETTLQSVDNVTVYTFLYPVLSPDSTVKSKAIWCATDRAKTWESWMLDHRAPSGAGTCDTTALDKNLALGRGMNVTGTPTIFLADGTPPAGRGIGRPAQPGARLEQVTDRTPGARPGQRGAPA</sequence>